<dbReference type="SUPFAM" id="SSF52540">
    <property type="entry name" value="P-loop containing nucleoside triphosphate hydrolases"/>
    <property type="match status" value="1"/>
</dbReference>
<protein>
    <submittedName>
        <fullName evidence="3">DUF815 domain-containing protein</fullName>
    </submittedName>
</protein>
<organism evidence="3 4">
    <name type="scientific">Thermanaerosceptrum fracticalcis</name>
    <dbReference type="NCBI Taxonomy" id="1712410"/>
    <lineage>
        <taxon>Bacteria</taxon>
        <taxon>Bacillati</taxon>
        <taxon>Bacillota</taxon>
        <taxon>Clostridia</taxon>
        <taxon>Eubacteriales</taxon>
        <taxon>Peptococcaceae</taxon>
        <taxon>Thermanaerosceptrum</taxon>
    </lineage>
</organism>
<dbReference type="PANTHER" id="PTHR42935:SF1">
    <property type="entry name" value="SLR0930 PROTEIN"/>
    <property type="match status" value="1"/>
</dbReference>
<dbReference type="PANTHER" id="PTHR42935">
    <property type="entry name" value="SLR0930 PROTEIN"/>
    <property type="match status" value="1"/>
</dbReference>
<dbReference type="Pfam" id="PF05673">
    <property type="entry name" value="DUF815"/>
    <property type="match status" value="1"/>
</dbReference>
<dbReference type="AlphaFoldDB" id="A0A7G6E2L2"/>
<dbReference type="SMART" id="SM00382">
    <property type="entry name" value="AAA"/>
    <property type="match status" value="1"/>
</dbReference>
<dbReference type="EMBL" id="CP045798">
    <property type="protein sequence ID" value="QNB46316.1"/>
    <property type="molecule type" value="Genomic_DNA"/>
</dbReference>
<dbReference type="RefSeq" id="WP_051965688.1">
    <property type="nucleotide sequence ID" value="NZ_CP045798.1"/>
</dbReference>
<reference evidence="3 4" key="1">
    <citation type="journal article" date="2019" name="Front. Microbiol.">
        <title>Thermoanaerosceptrum fracticalcis gen. nov. sp. nov., a Novel Fumarate-Fermenting Microorganism From a Deep Fractured Carbonate Aquifer of the US Great Basin.</title>
        <authorList>
            <person name="Hamilton-Brehm S.D."/>
            <person name="Stewart L.E."/>
            <person name="Zavarin M."/>
            <person name="Caldwell M."/>
            <person name="Lawson P.A."/>
            <person name="Onstott T.C."/>
            <person name="Grzymski J."/>
            <person name="Neveux I."/>
            <person name="Lollar B.S."/>
            <person name="Russell C.E."/>
            <person name="Moser D.P."/>
        </authorList>
    </citation>
    <scope>NUCLEOTIDE SEQUENCE [LARGE SCALE GENOMIC DNA]</scope>
    <source>
        <strain evidence="3 4">DRI-13</strain>
    </source>
</reference>
<evidence type="ECO:0000313" key="3">
    <source>
        <dbReference type="EMBL" id="QNB46316.1"/>
    </source>
</evidence>
<dbReference type="InterPro" id="IPR008533">
    <property type="entry name" value="DUF815"/>
</dbReference>
<proteinExistence type="predicted"/>
<feature type="coiled-coil region" evidence="1">
    <location>
        <begin position="401"/>
        <end position="428"/>
    </location>
</feature>
<dbReference type="KEGG" id="tfr:BR63_08320"/>
<dbReference type="InterPro" id="IPR027417">
    <property type="entry name" value="P-loop_NTPase"/>
</dbReference>
<evidence type="ECO:0000259" key="2">
    <source>
        <dbReference type="SMART" id="SM00382"/>
    </source>
</evidence>
<evidence type="ECO:0000256" key="1">
    <source>
        <dbReference type="SAM" id="Coils"/>
    </source>
</evidence>
<keyword evidence="4" id="KW-1185">Reference proteome</keyword>
<accession>A0A7G6E2L2</accession>
<gene>
    <name evidence="3" type="ORF">BR63_08320</name>
</gene>
<feature type="domain" description="AAA+ ATPase" evidence="2">
    <location>
        <begin position="248"/>
        <end position="365"/>
    </location>
</feature>
<sequence length="457" mass="52811">MNNYLKDVRQSAFSLVYYRNILQDRLLVLYLDIVSLLLEKELTDLKKEELQNKYYELLSALLDKGGKIVTTGHDLWRDYVVNLILYSENAFTEKAGAESYQQMAPVFHQLVQHDLRSLQQLACLGGRELRELVGEKLGNVAREILSWEGIKYGEKSNAAPTPITSLLEAFQASADWGMLAPTLAEFYYNHGVGQFAKYHFFRWVVNNGTGRLEGVEEPDKIRLEQLYEYRKEQEKVIQNTEYFLAGFPANNVLLYGDRGTGKSSTVKALINKYGVRGLRLVELQKQDMKYFPEVLKILRKKPQHFIIFIDDLSFEDNENEYRELKALLEGGVEAKPQNVVIYATSNRRHLVKERFSDKEITGYDGDEVRRMDTIQEKLSLADRFGITLTFISPDQKRYLKIVEHMVKERKLEISVQELERRALQWEINGNGRSPRTAKQFVDFLEGQLGLLKGANIS</sequence>
<dbReference type="InterPro" id="IPR003593">
    <property type="entry name" value="AAA+_ATPase"/>
</dbReference>
<keyword evidence="1" id="KW-0175">Coiled coil</keyword>
<evidence type="ECO:0000313" key="4">
    <source>
        <dbReference type="Proteomes" id="UP000515847"/>
    </source>
</evidence>
<name>A0A7G6E2L2_THEFR</name>
<dbReference type="Gene3D" id="3.40.50.300">
    <property type="entry name" value="P-loop containing nucleotide triphosphate hydrolases"/>
    <property type="match status" value="1"/>
</dbReference>
<dbReference type="OrthoDB" id="9812140at2"/>
<dbReference type="Proteomes" id="UP000515847">
    <property type="component" value="Chromosome"/>
</dbReference>
<dbReference type="CDD" id="cd00009">
    <property type="entry name" value="AAA"/>
    <property type="match status" value="1"/>
</dbReference>